<dbReference type="Pfam" id="PF14294">
    <property type="entry name" value="DUF4372"/>
    <property type="match status" value="1"/>
</dbReference>
<name>A0A1V4AUG0_9BACT</name>
<sequence>MQLFPRSEFYRAVKETDAEYHARGFSCCEQFVSMLFCQLGRAHSLREITGGLRSCEGKLTHLGITAPSRSTLAYAKEHRPWELYQKVFLNLLDQCRNKFSGKKKFRFKNTLVSLDSSTMDLSLSLFDRAKFRRTKGAVKLHLILDHDGHLPSFAVITEGNVSDVKVDTHGKVEINGVEYFIRKKLEGQYIVATIFTQRKKLVVKHEGKTIKTFSFPIKGHRIDPLLKDKKKRPAL</sequence>
<dbReference type="AlphaFoldDB" id="A0A1V4AUG0"/>
<organism evidence="2 3">
    <name type="scientific">Candidatus Brocadia carolinensis</name>
    <dbReference type="NCBI Taxonomy" id="1004156"/>
    <lineage>
        <taxon>Bacteria</taxon>
        <taxon>Pseudomonadati</taxon>
        <taxon>Planctomycetota</taxon>
        <taxon>Candidatus Brocadiia</taxon>
        <taxon>Candidatus Brocadiales</taxon>
        <taxon>Candidatus Brocadiaceae</taxon>
        <taxon>Candidatus Brocadia</taxon>
    </lineage>
</organism>
<dbReference type="EMBL" id="AYTS01000064">
    <property type="protein sequence ID" value="OOP56681.1"/>
    <property type="molecule type" value="Genomic_DNA"/>
</dbReference>
<evidence type="ECO:0000313" key="3">
    <source>
        <dbReference type="Proteomes" id="UP000189681"/>
    </source>
</evidence>
<evidence type="ECO:0000259" key="1">
    <source>
        <dbReference type="Pfam" id="PF14294"/>
    </source>
</evidence>
<feature type="domain" description="DUF4372" evidence="1">
    <location>
        <begin position="1"/>
        <end position="64"/>
    </location>
</feature>
<reference evidence="2 3" key="1">
    <citation type="journal article" date="2017" name="Water Res.">
        <title>Discovery and metagenomic analysis of an anammox bacterial enrichment related to Candidatus "Brocadia caroliniensis" in a full-scale glycerol-fed nitritation-denitritation separate centrate treatment process.</title>
        <authorList>
            <person name="Park H."/>
            <person name="Brotto A.C."/>
            <person name="van Loosdrecht M.C."/>
            <person name="Chandran K."/>
        </authorList>
    </citation>
    <scope>NUCLEOTIDE SEQUENCE [LARGE SCALE GENOMIC DNA]</scope>
    <source>
        <strain evidence="2">26THWARD</strain>
    </source>
</reference>
<proteinExistence type="predicted"/>
<protein>
    <recommendedName>
        <fullName evidence="1">DUF4372 domain-containing protein</fullName>
    </recommendedName>
</protein>
<dbReference type="InterPro" id="IPR025399">
    <property type="entry name" value="DUF4372"/>
</dbReference>
<gene>
    <name evidence="2" type="ORF">AYP45_07660</name>
</gene>
<dbReference type="STRING" id="1004156.AYP45_07660"/>
<comment type="caution">
    <text evidence="2">The sequence shown here is derived from an EMBL/GenBank/DDBJ whole genome shotgun (WGS) entry which is preliminary data.</text>
</comment>
<dbReference type="Proteomes" id="UP000189681">
    <property type="component" value="Unassembled WGS sequence"/>
</dbReference>
<evidence type="ECO:0000313" key="2">
    <source>
        <dbReference type="EMBL" id="OOP56681.1"/>
    </source>
</evidence>
<accession>A0A1V4AUG0</accession>